<dbReference type="InterPro" id="IPR036105">
    <property type="entry name" value="DiNase_FeMo-co_biosyn_sf"/>
</dbReference>
<dbReference type="AlphaFoldDB" id="D7DBW3"/>
<dbReference type="KEGG" id="shc:Shell_0529"/>
<name>D7DBW3_STAHD</name>
<dbReference type="PANTHER" id="PTHR33937">
    <property type="entry name" value="IRON-MOLYBDENUM PROTEIN-RELATED-RELATED"/>
    <property type="match status" value="1"/>
</dbReference>
<keyword evidence="4" id="KW-1185">Reference proteome</keyword>
<dbReference type="eggNOG" id="arCOG02734">
    <property type="taxonomic scope" value="Archaea"/>
</dbReference>
<dbReference type="Gene3D" id="3.30.420.130">
    <property type="entry name" value="Dinitrogenase iron-molybdenum cofactor biosynthesis domain"/>
    <property type="match status" value="1"/>
</dbReference>
<dbReference type="EMBL" id="CP002051">
    <property type="protein sequence ID" value="ADI31660.1"/>
    <property type="molecule type" value="Genomic_DNA"/>
</dbReference>
<reference evidence="4" key="1">
    <citation type="submission" date="2010-05" db="EMBL/GenBank/DDBJ databases">
        <title>Complete sequence of Staphylothermus hellenicus DSM 12710.</title>
        <authorList>
            <consortium name="US DOE Joint Genome Institute"/>
            <person name="Lucas S."/>
            <person name="Copeland A."/>
            <person name="Lapidus A."/>
            <person name="Cheng J.-F."/>
            <person name="Bruce D."/>
            <person name="Goodwin L."/>
            <person name="Pitluck S."/>
            <person name="Davenport K."/>
            <person name="Detter J.C."/>
            <person name="Han C."/>
            <person name="Tapia R."/>
            <person name="Larimer F."/>
            <person name="Land M."/>
            <person name="Hauser L."/>
            <person name="Kyrpides N."/>
            <person name="Mikhailova N."/>
            <person name="Anderson I.J."/>
            <person name="Woyke T."/>
        </authorList>
    </citation>
    <scope>NUCLEOTIDE SEQUENCE [LARGE SCALE GENOMIC DNA]</scope>
    <source>
        <strain evidence="4">DSM 12710 / JCM 10830 / BK20S6-10-b1 / P8</strain>
    </source>
</reference>
<dbReference type="Proteomes" id="UP000002573">
    <property type="component" value="Chromosome"/>
</dbReference>
<dbReference type="GeneID" id="9233818"/>
<dbReference type="InterPro" id="IPR051840">
    <property type="entry name" value="NifX/NifY_domain"/>
</dbReference>
<dbReference type="PANTHER" id="PTHR33937:SF2">
    <property type="entry name" value="DINITROGENASE IRON-MOLYBDENUM COFACTOR BIOSYNTHESIS DOMAIN-CONTAINING PROTEIN"/>
    <property type="match status" value="1"/>
</dbReference>
<dbReference type="InterPro" id="IPR003731">
    <property type="entry name" value="Di-Nase_FeMo-co_biosynth"/>
</dbReference>
<dbReference type="Pfam" id="PF02579">
    <property type="entry name" value="Nitro_FeMo-Co"/>
    <property type="match status" value="1"/>
</dbReference>
<dbReference type="HOGENOM" id="CLU_1648378_0_0_2"/>
<organism evidence="3 4">
    <name type="scientific">Staphylothermus hellenicus (strain DSM 12710 / JCM 10830 / BK20S6-10-b1 / P8)</name>
    <dbReference type="NCBI Taxonomy" id="591019"/>
    <lineage>
        <taxon>Archaea</taxon>
        <taxon>Thermoproteota</taxon>
        <taxon>Thermoprotei</taxon>
        <taxon>Desulfurococcales</taxon>
        <taxon>Desulfurococcaceae</taxon>
        <taxon>Staphylothermus</taxon>
    </lineage>
</organism>
<dbReference type="SUPFAM" id="SSF53146">
    <property type="entry name" value="Nitrogenase accessory factor-like"/>
    <property type="match status" value="1"/>
</dbReference>
<feature type="region of interest" description="Disordered" evidence="1">
    <location>
        <begin position="1"/>
        <end position="40"/>
    </location>
</feature>
<evidence type="ECO:0000259" key="2">
    <source>
        <dbReference type="Pfam" id="PF02579"/>
    </source>
</evidence>
<feature type="domain" description="Dinitrogenase iron-molybdenum cofactor biosynthesis" evidence="2">
    <location>
        <begin position="64"/>
        <end position="154"/>
    </location>
</feature>
<proteinExistence type="predicted"/>
<feature type="compositionally biased region" description="Gly residues" evidence="1">
    <location>
        <begin position="18"/>
        <end position="32"/>
    </location>
</feature>
<gene>
    <name evidence="3" type="ordered locus">Shell_0529</name>
</gene>
<accession>D7DBW3</accession>
<dbReference type="RefSeq" id="WP_013142858.1">
    <property type="nucleotide sequence ID" value="NC_014205.1"/>
</dbReference>
<evidence type="ECO:0000313" key="4">
    <source>
        <dbReference type="Proteomes" id="UP000002573"/>
    </source>
</evidence>
<dbReference type="STRING" id="591019.Shell_0529"/>
<sequence>MAWQGYGWGKGRGKGWGRGRGGPRWTGGGPGGFQPYQPIQPQLPPPPPNGVRAAVCVDDNNGLESHVSPVFARAPIILFIDIVNGNIANIYPVQNPYAMGGGGAGFAFAQFVAGAGARIVIASTIGPNAQAMLQQQGISVYSVPPGSRVVDALRGAGLIR</sequence>
<evidence type="ECO:0000313" key="3">
    <source>
        <dbReference type="EMBL" id="ADI31660.1"/>
    </source>
</evidence>
<feature type="compositionally biased region" description="Gly residues" evidence="1">
    <location>
        <begin position="1"/>
        <end position="10"/>
    </location>
</feature>
<reference evidence="3 4" key="2">
    <citation type="journal article" date="2011" name="Stand. Genomic Sci.">
        <title>Complete genome sequence of Staphylothermus hellenicus P8.</title>
        <authorList>
            <person name="Anderson I."/>
            <person name="Wirth R."/>
            <person name="Lucas S."/>
            <person name="Copeland A."/>
            <person name="Lapidus A."/>
            <person name="Cheng J.F."/>
            <person name="Goodwin L."/>
            <person name="Pitluck S."/>
            <person name="Davenport K."/>
            <person name="Detter J.C."/>
            <person name="Han C."/>
            <person name="Tapia R."/>
            <person name="Land M."/>
            <person name="Hauser L."/>
            <person name="Pati A."/>
            <person name="Mikhailova N."/>
            <person name="Woyke T."/>
            <person name="Klenk H.P."/>
            <person name="Kyrpides N."/>
            <person name="Ivanova N."/>
        </authorList>
    </citation>
    <scope>NUCLEOTIDE SEQUENCE [LARGE SCALE GENOMIC DNA]</scope>
    <source>
        <strain evidence="4">DSM 12710 / JCM 10830 / BK20S6-10-b1 / P8</strain>
    </source>
</reference>
<dbReference type="OrthoDB" id="25911at2157"/>
<protein>
    <submittedName>
        <fullName evidence="3">Dinitrogenase iron-molybdenum cofactor biosynthesis protein</fullName>
    </submittedName>
</protein>
<evidence type="ECO:0000256" key="1">
    <source>
        <dbReference type="SAM" id="MobiDB-lite"/>
    </source>
</evidence>